<organism evidence="3">
    <name type="scientific">Aphanomyces astaci</name>
    <name type="common">Crayfish plague agent</name>
    <dbReference type="NCBI Taxonomy" id="112090"/>
    <lineage>
        <taxon>Eukaryota</taxon>
        <taxon>Sar</taxon>
        <taxon>Stramenopiles</taxon>
        <taxon>Oomycota</taxon>
        <taxon>Saprolegniomycetes</taxon>
        <taxon>Saprolegniales</taxon>
        <taxon>Verrucalvaceae</taxon>
        <taxon>Aphanomyces</taxon>
    </lineage>
</organism>
<dbReference type="EMBL" id="KI913154">
    <property type="protein sequence ID" value="ETV72442.1"/>
    <property type="molecule type" value="Genomic_DNA"/>
</dbReference>
<evidence type="ECO:0000256" key="1">
    <source>
        <dbReference type="SAM" id="MobiDB-lite"/>
    </source>
</evidence>
<feature type="region of interest" description="Disordered" evidence="1">
    <location>
        <begin position="169"/>
        <end position="240"/>
    </location>
</feature>
<dbReference type="Pfam" id="PF10159">
    <property type="entry name" value="MMtag"/>
    <property type="match status" value="1"/>
</dbReference>
<protein>
    <recommendedName>
        <fullName evidence="2">Multiple myeloma tumor-associated protein 2-like N-terminal domain-containing protein</fullName>
    </recommendedName>
</protein>
<dbReference type="PANTHER" id="PTHR14580:SF0">
    <property type="entry name" value="MULTIPLE MYELOMA TUMOR-ASSOCIATED PROTEIN 2"/>
    <property type="match status" value="1"/>
</dbReference>
<reference evidence="3" key="1">
    <citation type="submission" date="2013-12" db="EMBL/GenBank/DDBJ databases">
        <title>The Genome Sequence of Aphanomyces astaci APO3.</title>
        <authorList>
            <consortium name="The Broad Institute Genomics Platform"/>
            <person name="Russ C."/>
            <person name="Tyler B."/>
            <person name="van West P."/>
            <person name="Dieguez-Uribeondo J."/>
            <person name="Young S.K."/>
            <person name="Zeng Q."/>
            <person name="Gargeya S."/>
            <person name="Fitzgerald M."/>
            <person name="Abouelleil A."/>
            <person name="Alvarado L."/>
            <person name="Chapman S.B."/>
            <person name="Gainer-Dewar J."/>
            <person name="Goldberg J."/>
            <person name="Griggs A."/>
            <person name="Gujja S."/>
            <person name="Hansen M."/>
            <person name="Howarth C."/>
            <person name="Imamovic A."/>
            <person name="Ireland A."/>
            <person name="Larimer J."/>
            <person name="McCowan C."/>
            <person name="Murphy C."/>
            <person name="Pearson M."/>
            <person name="Poon T.W."/>
            <person name="Priest M."/>
            <person name="Roberts A."/>
            <person name="Saif S."/>
            <person name="Shea T."/>
            <person name="Sykes S."/>
            <person name="Wortman J."/>
            <person name="Nusbaum C."/>
            <person name="Birren B."/>
        </authorList>
    </citation>
    <scope>NUCLEOTIDE SEQUENCE [LARGE SCALE GENOMIC DNA]</scope>
    <source>
        <strain evidence="3">APO3</strain>
    </source>
</reference>
<feature type="compositionally biased region" description="Basic residues" evidence="1">
    <location>
        <begin position="193"/>
        <end position="221"/>
    </location>
</feature>
<accession>W4G0H7</accession>
<dbReference type="InterPro" id="IPR039207">
    <property type="entry name" value="MMTAG2-like"/>
</dbReference>
<sequence>MSFGKTNYRFGGTRGGQDQFKWDDVKNDKYRENYLGHSLNAPVGRWVKGTRIPSTTMISSWTSVGKDLTWYSKGKGGQSAVLAEEIALAKQRDEDRMNEALGIAPKRHHEPTGALDANEMKTLLKRGETERNDGDAERVEGLGAATFVTGYEDPTAKRRTMAERYQDNVGKQDLTHGLPGVHNDDEADEKSRKKDAKKQKKMKKEAKKEAKKHKKERKRSNRSPSRERESKRSKRDRSRD</sequence>
<name>W4G0H7_APHAT</name>
<dbReference type="VEuPathDB" id="FungiDB:H257_12569"/>
<dbReference type="PANTHER" id="PTHR14580">
    <property type="entry name" value="MULTIPLE MYELOMA TUMOR-ASSOCIATED PROTEIN 2 FAMILY MEMBER"/>
    <property type="match status" value="1"/>
</dbReference>
<dbReference type="RefSeq" id="XP_009838124.1">
    <property type="nucleotide sequence ID" value="XM_009839822.1"/>
</dbReference>
<dbReference type="GeneID" id="20814565"/>
<dbReference type="RefSeq" id="XP_009838125.1">
    <property type="nucleotide sequence ID" value="XM_009839823.1"/>
</dbReference>
<dbReference type="AlphaFoldDB" id="W4G0H7"/>
<dbReference type="EMBL" id="KI913154">
    <property type="protein sequence ID" value="ETV72443.1"/>
    <property type="molecule type" value="Genomic_DNA"/>
</dbReference>
<evidence type="ECO:0000313" key="3">
    <source>
        <dbReference type="EMBL" id="ETV72443.1"/>
    </source>
</evidence>
<feature type="compositionally biased region" description="Basic residues" evidence="1">
    <location>
        <begin position="231"/>
        <end position="240"/>
    </location>
</feature>
<feature type="domain" description="Multiple myeloma tumor-associated protein 2-like N-terminal" evidence="2">
    <location>
        <begin position="12"/>
        <end position="49"/>
    </location>
</feature>
<evidence type="ECO:0000259" key="2">
    <source>
        <dbReference type="Pfam" id="PF10159"/>
    </source>
</evidence>
<proteinExistence type="predicted"/>
<gene>
    <name evidence="3" type="ORF">H257_12569</name>
</gene>
<dbReference type="InterPro" id="IPR019315">
    <property type="entry name" value="MMTA2_N"/>
</dbReference>